<keyword evidence="3" id="KW-0460">Magnesium</keyword>
<keyword evidence="2" id="KW-0479">Metal-binding</keyword>
<dbReference type="GO" id="GO:0004659">
    <property type="term" value="F:prenyltransferase activity"/>
    <property type="evidence" value="ECO:0007669"/>
    <property type="project" value="TreeGrafter"/>
</dbReference>
<evidence type="ECO:0000256" key="3">
    <source>
        <dbReference type="ARBA" id="ARBA00022842"/>
    </source>
</evidence>
<comment type="cofactor">
    <cofactor evidence="1">
        <name>Mg(2+)</name>
        <dbReference type="ChEBI" id="CHEBI:18420"/>
    </cofactor>
</comment>
<evidence type="ECO:0000256" key="2">
    <source>
        <dbReference type="ARBA" id="ARBA00022723"/>
    </source>
</evidence>
<evidence type="ECO:0000313" key="4">
    <source>
        <dbReference type="EMBL" id="AIG15447.1"/>
    </source>
</evidence>
<dbReference type="AlphaFoldDB" id="A0A088CN83"/>
<evidence type="ECO:0000256" key="1">
    <source>
        <dbReference type="ARBA" id="ARBA00001946"/>
    </source>
</evidence>
<organism evidence="4">
    <name type="scientific">Azadirachta indica</name>
    <name type="common">Neem tree</name>
    <name type="synonym">Melia azadirachta</name>
    <dbReference type="NCBI Taxonomy" id="124943"/>
    <lineage>
        <taxon>Eukaryota</taxon>
        <taxon>Viridiplantae</taxon>
        <taxon>Streptophyta</taxon>
        <taxon>Embryophyta</taxon>
        <taxon>Tracheophyta</taxon>
        <taxon>Spermatophyta</taxon>
        <taxon>Magnoliopsida</taxon>
        <taxon>eudicotyledons</taxon>
        <taxon>Gunneridae</taxon>
        <taxon>Pentapetalae</taxon>
        <taxon>rosids</taxon>
        <taxon>malvids</taxon>
        <taxon>Sapindales</taxon>
        <taxon>Meliaceae</taxon>
        <taxon>Azadirachta</taxon>
    </lineage>
</organism>
<protein>
    <submittedName>
        <fullName evidence="4">Geranyl diphosphate synthase 1</fullName>
    </submittedName>
</protein>
<dbReference type="PANTHER" id="PTHR43281:SF6">
    <property type="entry name" value="HETERODIMERIC GERANYLGERANYL PYROPHOSPHATE SYNTHASE SMALL SUBUNIT, CHLOROPLASTIC-LIKE"/>
    <property type="match status" value="1"/>
</dbReference>
<dbReference type="SUPFAM" id="SSF48576">
    <property type="entry name" value="Terpenoid synthases"/>
    <property type="match status" value="1"/>
</dbReference>
<dbReference type="PANTHER" id="PTHR43281">
    <property type="entry name" value="FARNESYL DIPHOSPHATE SYNTHASE"/>
    <property type="match status" value="1"/>
</dbReference>
<reference evidence="4" key="1">
    <citation type="submission" date="2014-07" db="EMBL/GenBank/DDBJ databases">
        <title>Studies on biosynthesis of Neem limonoids, Azadirachtin A: a potent antifeedant.</title>
        <authorList>
            <person name="Pandreka A."/>
            <person name="Dandekar D.S."/>
            <person name="Vijayshree S.G."/>
            <person name="Uttara V.S."/>
            <person name="Thulasiram H.V."/>
        </authorList>
    </citation>
    <scope>NUCLEOTIDE SEQUENCE</scope>
</reference>
<sequence length="306" mass="33707">MAMAMAMAKALANLNLTDHVVSKRNQGRPSLSYRPMMVTMCYKKPYWASVHEDIESHLKQAIVVKEPVEVYEPMRHLVFSVPVNMAPALCIAGCELVGGHREQATAAAAALHVVYAASFVHEHLPLSDRPSLVPPPKSKPVMYHAFSSNIELLIGDGMIPFGLELLANSENPDQDNSGRILRVMGEITHAVGSEGMVSGQYNELQCSGSKGKDVKCEEMKNHAYEKKEGGLHACGAACGAILGGGSEEEIEILRRYGFYVGMMQRLGSKKEVEELKKLAVEQIKGRFDEAKVEEISTYFEWNLSRV</sequence>
<accession>A0A088CN83</accession>
<name>A0A088CN83_AZAIN</name>
<dbReference type="EMBL" id="KM108314">
    <property type="protein sequence ID" value="AIG15447.1"/>
    <property type="molecule type" value="mRNA"/>
</dbReference>
<proteinExistence type="evidence at transcript level"/>
<dbReference type="Gene3D" id="1.10.600.10">
    <property type="entry name" value="Farnesyl Diphosphate Synthase"/>
    <property type="match status" value="1"/>
</dbReference>
<dbReference type="GO" id="GO:0046872">
    <property type="term" value="F:metal ion binding"/>
    <property type="evidence" value="ECO:0007669"/>
    <property type="project" value="UniProtKB-KW"/>
</dbReference>
<dbReference type="InterPro" id="IPR008949">
    <property type="entry name" value="Isoprenoid_synthase_dom_sf"/>
</dbReference>
<dbReference type="SMR" id="A0A088CN83"/>